<evidence type="ECO:0000313" key="3">
    <source>
        <dbReference type="EMBL" id="GAA2457601.1"/>
    </source>
</evidence>
<protein>
    <submittedName>
        <fullName evidence="3">Uncharacterized protein</fullName>
    </submittedName>
</protein>
<keyword evidence="2" id="KW-0812">Transmembrane</keyword>
<keyword evidence="4" id="KW-1185">Reference proteome</keyword>
<sequence>MAPAAGTPEKRAHTVCDRGILGMKRHLKLIAVMTAVVLALSGFSLARGGKGGGRGGSGGGGGGGCGKDSSSSSSYRYNSTTGGSSSSGSGSSGSSGDREPDAEIVDCVAEDKKTVVKLVSRGRTDTYRVYVDFLDGAGQVVDTGSERVRLKAGETKRVEVEADPVLVSQVRDCRLDYVL</sequence>
<reference evidence="3 4" key="1">
    <citation type="journal article" date="2019" name="Int. J. Syst. Evol. Microbiol.">
        <title>The Global Catalogue of Microorganisms (GCM) 10K type strain sequencing project: providing services to taxonomists for standard genome sequencing and annotation.</title>
        <authorList>
            <consortium name="The Broad Institute Genomics Platform"/>
            <consortium name="The Broad Institute Genome Sequencing Center for Infectious Disease"/>
            <person name="Wu L."/>
            <person name="Ma J."/>
        </authorList>
    </citation>
    <scope>NUCLEOTIDE SEQUENCE [LARGE SCALE GENOMIC DNA]</scope>
    <source>
        <strain evidence="3 4">JCM 6305</strain>
    </source>
</reference>
<evidence type="ECO:0000256" key="1">
    <source>
        <dbReference type="SAM" id="MobiDB-lite"/>
    </source>
</evidence>
<keyword evidence="2" id="KW-0472">Membrane</keyword>
<accession>A0ABN3KHX5</accession>
<organism evidence="3 4">
    <name type="scientific">Streptomyces macrosporus</name>
    <dbReference type="NCBI Taxonomy" id="44032"/>
    <lineage>
        <taxon>Bacteria</taxon>
        <taxon>Bacillati</taxon>
        <taxon>Actinomycetota</taxon>
        <taxon>Actinomycetes</taxon>
        <taxon>Kitasatosporales</taxon>
        <taxon>Streptomycetaceae</taxon>
        <taxon>Streptomyces</taxon>
    </lineage>
</organism>
<dbReference type="Proteomes" id="UP001501638">
    <property type="component" value="Unassembled WGS sequence"/>
</dbReference>
<comment type="caution">
    <text evidence="3">The sequence shown here is derived from an EMBL/GenBank/DDBJ whole genome shotgun (WGS) entry which is preliminary data.</text>
</comment>
<proteinExistence type="predicted"/>
<evidence type="ECO:0000256" key="2">
    <source>
        <dbReference type="SAM" id="Phobius"/>
    </source>
</evidence>
<gene>
    <name evidence="3" type="ORF">GCM10010405_47180</name>
</gene>
<feature type="region of interest" description="Disordered" evidence="1">
    <location>
        <begin position="49"/>
        <end position="100"/>
    </location>
</feature>
<keyword evidence="2" id="KW-1133">Transmembrane helix</keyword>
<feature type="compositionally biased region" description="Gly residues" evidence="1">
    <location>
        <begin position="49"/>
        <end position="66"/>
    </location>
</feature>
<name>A0ABN3KHX5_9ACTN</name>
<feature type="compositionally biased region" description="Low complexity" evidence="1">
    <location>
        <begin position="67"/>
        <end position="95"/>
    </location>
</feature>
<feature type="transmembrane region" description="Helical" evidence="2">
    <location>
        <begin position="27"/>
        <end position="46"/>
    </location>
</feature>
<dbReference type="EMBL" id="BAAASZ010000031">
    <property type="protein sequence ID" value="GAA2457601.1"/>
    <property type="molecule type" value="Genomic_DNA"/>
</dbReference>
<evidence type="ECO:0000313" key="4">
    <source>
        <dbReference type="Proteomes" id="UP001501638"/>
    </source>
</evidence>